<feature type="region of interest" description="Disordered" evidence="13">
    <location>
        <begin position="550"/>
        <end position="638"/>
    </location>
</feature>
<keyword evidence="5" id="KW-0732">Signal</keyword>
<comment type="similarity">
    <text evidence="2 11">Belongs to the glypican family.</text>
</comment>
<evidence type="ECO:0000256" key="10">
    <source>
        <dbReference type="ARBA" id="ARBA00023288"/>
    </source>
</evidence>
<comment type="subcellular location">
    <subcellularLocation>
        <location evidence="1 12">Cell membrane</location>
        <topology evidence="1 12">Lipid-anchor</topology>
        <topology evidence="1 12">GPI-anchor</topology>
    </subcellularLocation>
</comment>
<evidence type="ECO:0000256" key="11">
    <source>
        <dbReference type="RuleBase" id="RU003518"/>
    </source>
</evidence>
<evidence type="ECO:0000256" key="9">
    <source>
        <dbReference type="ARBA" id="ARBA00023207"/>
    </source>
</evidence>
<dbReference type="PANTHER" id="PTHR10822">
    <property type="entry name" value="GLYPICAN"/>
    <property type="match status" value="1"/>
</dbReference>
<dbReference type="Ensembl" id="ENSGMOT00000026092.1">
    <property type="protein sequence ID" value="ENSGMOP00000038200.1"/>
    <property type="gene ID" value="ENSGMOG00000002006.2"/>
</dbReference>
<dbReference type="PROSITE" id="PS01207">
    <property type="entry name" value="GLYPICAN"/>
    <property type="match status" value="1"/>
</dbReference>
<name>A0A8C5AY49_GADMO</name>
<proteinExistence type="inferred from homology"/>
<dbReference type="GO" id="GO:0005886">
    <property type="term" value="C:plasma membrane"/>
    <property type="evidence" value="ECO:0007669"/>
    <property type="project" value="UniProtKB-SubCell"/>
</dbReference>
<dbReference type="InterPro" id="IPR019803">
    <property type="entry name" value="Glypican_CS"/>
</dbReference>
<keyword evidence="10 12" id="KW-0449">Lipoprotein</keyword>
<keyword evidence="15" id="KW-1185">Reference proteome</keyword>
<accession>A0A8C5AY49</accession>
<dbReference type="OMA" id="ECISKYM"/>
<evidence type="ECO:0000313" key="14">
    <source>
        <dbReference type="Ensembl" id="ENSGMOP00000038200.1"/>
    </source>
</evidence>
<evidence type="ECO:0000313" key="15">
    <source>
        <dbReference type="Proteomes" id="UP000694546"/>
    </source>
</evidence>
<protein>
    <recommendedName>
        <fullName evidence="16">Glypican 6a</fullName>
    </recommendedName>
</protein>
<evidence type="ECO:0008006" key="16">
    <source>
        <dbReference type="Google" id="ProtNLM"/>
    </source>
</evidence>
<keyword evidence="8" id="KW-0325">Glycoprotein</keyword>
<dbReference type="Proteomes" id="UP000694546">
    <property type="component" value="Chromosome 14"/>
</dbReference>
<dbReference type="GO" id="GO:0009986">
    <property type="term" value="C:cell surface"/>
    <property type="evidence" value="ECO:0007669"/>
    <property type="project" value="TreeGrafter"/>
</dbReference>
<evidence type="ECO:0000256" key="6">
    <source>
        <dbReference type="ARBA" id="ARBA00022974"/>
    </source>
</evidence>
<keyword evidence="7 12" id="KW-0472">Membrane</keyword>
<dbReference type="GO" id="GO:0005576">
    <property type="term" value="C:extracellular region"/>
    <property type="evidence" value="ECO:0007669"/>
    <property type="project" value="TreeGrafter"/>
</dbReference>
<evidence type="ECO:0000256" key="8">
    <source>
        <dbReference type="ARBA" id="ARBA00023180"/>
    </source>
</evidence>
<evidence type="ECO:0000256" key="5">
    <source>
        <dbReference type="ARBA" id="ARBA00022729"/>
    </source>
</evidence>
<reference evidence="14" key="1">
    <citation type="submission" date="2025-08" db="UniProtKB">
        <authorList>
            <consortium name="Ensembl"/>
        </authorList>
    </citation>
    <scope>IDENTIFICATION</scope>
</reference>
<evidence type="ECO:0000256" key="3">
    <source>
        <dbReference type="ARBA" id="ARBA00022475"/>
    </source>
</evidence>
<dbReference type="AlphaFoldDB" id="A0A8C5AY49"/>
<evidence type="ECO:0000256" key="7">
    <source>
        <dbReference type="ARBA" id="ARBA00023136"/>
    </source>
</evidence>
<evidence type="ECO:0000256" key="12">
    <source>
        <dbReference type="RuleBase" id="RU003519"/>
    </source>
</evidence>
<evidence type="ECO:0000256" key="4">
    <source>
        <dbReference type="ARBA" id="ARBA00022622"/>
    </source>
</evidence>
<keyword evidence="9 12" id="KW-0357">Heparan sulfate</keyword>
<dbReference type="GO" id="GO:0009966">
    <property type="term" value="P:regulation of signal transduction"/>
    <property type="evidence" value="ECO:0007669"/>
    <property type="project" value="InterPro"/>
</dbReference>
<dbReference type="GO" id="GO:0098552">
    <property type="term" value="C:side of membrane"/>
    <property type="evidence" value="ECO:0007669"/>
    <property type="project" value="UniProtKB-KW"/>
</dbReference>
<keyword evidence="3" id="KW-1003">Cell membrane</keyword>
<dbReference type="PANTHER" id="PTHR10822:SF31">
    <property type="entry name" value="GLYPICAN-6"/>
    <property type="match status" value="1"/>
</dbReference>
<dbReference type="Pfam" id="PF01153">
    <property type="entry name" value="Glypican"/>
    <property type="match status" value="1"/>
</dbReference>
<evidence type="ECO:0000256" key="2">
    <source>
        <dbReference type="ARBA" id="ARBA00010260"/>
    </source>
</evidence>
<dbReference type="GO" id="GO:0045202">
    <property type="term" value="C:synapse"/>
    <property type="evidence" value="ECO:0007669"/>
    <property type="project" value="TreeGrafter"/>
</dbReference>
<dbReference type="GO" id="GO:1905475">
    <property type="term" value="P:regulation of protein localization to membrane"/>
    <property type="evidence" value="ECO:0007669"/>
    <property type="project" value="TreeGrafter"/>
</dbReference>
<comment type="function">
    <text evidence="12">Cell surface proteoglycan.</text>
</comment>
<sequence>MDVAHQRGGREDLSVMTAMWGIQVALCTFSMLSLSSGGDVKPRSCGEVRQAYHALEYSIADVPHQEISADPLRICAPQGTTCCTAEMEDKLGLLSRHTFEDLMESSSHNMRTSFFSKHRKFDEFFLELLNNTERSFSTMFQRTYGLFYRKNSEVFQELFRELKRYYTGGNVNMDEMFNDFWARLLERMFQMLHSQYRFSEDYLECLNKYSEQLRPFGDTPMKLKPRVTKALIAARTFVQGLMVGREVASRVTKVNLPPACSRALTKMLFCPYCSGLPGLRPCNNYCLNVMRGCLANQADLDTEWNLFLDAMLLVADRLVGPENIQQILQPIDIKISDAIMNMQEKNFELRNKVFQLCGQPNLAAGRVRSSRSVFDSNPRYRPAASRARPTSAAGTSLEHLRIVWRNMQHSIKNIKKKLSESKRFWSKLPDEICSGGNRTEPDEEGCWNSHARGRYFPEVVREGLTNQLHNPEVELDITRPNSFIRQQIMALRVMTNKLKSAYNGNDIYFQDSNTTTYPYTATVSPTEALHQLTKDSSVTRAAAPAVVTAVRQMAASRPPRRPSPRRALRRRSSGPTAATSGQRRRRGALRHTAPPPSCCSSPPDSPSSSHARPLSHGRYGDSTSGLPATAARPTCVYS</sequence>
<feature type="compositionally biased region" description="Basic residues" evidence="13">
    <location>
        <begin position="558"/>
        <end position="572"/>
    </location>
</feature>
<dbReference type="InterPro" id="IPR001863">
    <property type="entry name" value="Glypican"/>
</dbReference>
<evidence type="ECO:0000256" key="1">
    <source>
        <dbReference type="ARBA" id="ARBA00004609"/>
    </source>
</evidence>
<reference evidence="14" key="2">
    <citation type="submission" date="2025-09" db="UniProtKB">
        <authorList>
            <consortium name="Ensembl"/>
        </authorList>
    </citation>
    <scope>IDENTIFICATION</scope>
</reference>
<feature type="compositionally biased region" description="Low complexity" evidence="13">
    <location>
        <begin position="598"/>
        <end position="609"/>
    </location>
</feature>
<evidence type="ECO:0000256" key="13">
    <source>
        <dbReference type="SAM" id="MobiDB-lite"/>
    </source>
</evidence>
<keyword evidence="4 12" id="KW-0336">GPI-anchor</keyword>
<organism evidence="14 15">
    <name type="scientific">Gadus morhua</name>
    <name type="common">Atlantic cod</name>
    <dbReference type="NCBI Taxonomy" id="8049"/>
    <lineage>
        <taxon>Eukaryota</taxon>
        <taxon>Metazoa</taxon>
        <taxon>Chordata</taxon>
        <taxon>Craniata</taxon>
        <taxon>Vertebrata</taxon>
        <taxon>Euteleostomi</taxon>
        <taxon>Actinopterygii</taxon>
        <taxon>Neopterygii</taxon>
        <taxon>Teleostei</taxon>
        <taxon>Neoteleostei</taxon>
        <taxon>Acanthomorphata</taxon>
        <taxon>Zeiogadaria</taxon>
        <taxon>Gadariae</taxon>
        <taxon>Gadiformes</taxon>
        <taxon>Gadoidei</taxon>
        <taxon>Gadidae</taxon>
        <taxon>Gadus</taxon>
    </lineage>
</organism>
<dbReference type="GO" id="GO:0016477">
    <property type="term" value="P:cell migration"/>
    <property type="evidence" value="ECO:0007669"/>
    <property type="project" value="TreeGrafter"/>
</dbReference>
<keyword evidence="6 12" id="KW-0654">Proteoglycan</keyword>
<dbReference type="GeneTree" id="ENSGT01050000244897"/>